<evidence type="ECO:0000256" key="6">
    <source>
        <dbReference type="PIRSR" id="PIRSR017434-2"/>
    </source>
</evidence>
<keyword evidence="9" id="KW-1185">Reference proteome</keyword>
<dbReference type="PANTHER" id="PTHR12103:SF36">
    <property type="entry name" value="CYTOSOLIC PURINE 5'-NUCLEOTIDASE ISOFORM X1"/>
    <property type="match status" value="1"/>
</dbReference>
<evidence type="ECO:0000256" key="2">
    <source>
        <dbReference type="ARBA" id="ARBA00022723"/>
    </source>
</evidence>
<evidence type="ECO:0000313" key="8">
    <source>
        <dbReference type="Ensembl" id="ENSFHEP00000021110.1"/>
    </source>
</evidence>
<evidence type="ECO:0000256" key="5">
    <source>
        <dbReference type="PIRSR" id="PIRSR017434-1"/>
    </source>
</evidence>
<sequence length="543" mass="62676">MTTSWSDRLQNYADLPANMDGLAMKKYRREPYHRIFVNRSLAMEKIKCFGFDMDYTLAVYKSPEYESLGFELTVERLVSIGYPQELLSFVYDPSFPTRGLVFDTMYGNLLKVDAYGNILVCAHGFNFFRGPDIRERYPNKFIQRDDTERFYILNTLFNLPETYLFACLVDFFSNCDRYTSCETGFKNGDLFMSYKSMFQDIRDAVDWVHFKGTLKEKTVENLEKYVVKDGKLPLLLSRMNEVAKVFLATNSDYKYTDKIMTYLFDFPHGPKPGSSHRPWQSYFDLILVDARKPLFFGEGTVLRQVDTTTGRLKIGTYTGPLQHGIVYSGGSSDIVCDLLGAKGKDILYIGDHIFGDILKSKKRQGWRTFLVIPELAQELHVWTDKSCEFRLGASCCIAETFSVSLSLSPQKVTHDMDMCYGMMGSLFRSGSRQTLFASQVMRYADLYAASFINLLYYPFSYLFRAAHVQMPHESTVEHTHVDIDMESPLATRNRTHCSDCKDLDCKRHHLTRSCSEIKPPNLFPQTPQEITHCHDEDDDEEEE</sequence>
<dbReference type="PANTHER" id="PTHR12103">
    <property type="entry name" value="5'-NUCLEOTIDASE DOMAIN-CONTAINING"/>
    <property type="match status" value="1"/>
</dbReference>
<dbReference type="GO" id="GO:0046872">
    <property type="term" value="F:metal ion binding"/>
    <property type="evidence" value="ECO:0007669"/>
    <property type="project" value="UniProtKB-KW"/>
</dbReference>
<dbReference type="Proteomes" id="UP000265000">
    <property type="component" value="Unplaced"/>
</dbReference>
<dbReference type="GO" id="GO:0050146">
    <property type="term" value="F:nucleoside phosphotransferase activity"/>
    <property type="evidence" value="ECO:0007669"/>
    <property type="project" value="UniProtKB-EC"/>
</dbReference>
<evidence type="ECO:0000256" key="3">
    <source>
        <dbReference type="ARBA" id="ARBA00022801"/>
    </source>
</evidence>
<dbReference type="NCBIfam" id="TIGR02244">
    <property type="entry name" value="HAD-IG-Ncltidse"/>
    <property type="match status" value="1"/>
</dbReference>
<evidence type="ECO:0000256" key="7">
    <source>
        <dbReference type="SAM" id="MobiDB-lite"/>
    </source>
</evidence>
<dbReference type="InterPro" id="IPR008380">
    <property type="entry name" value="HAD-SF_hydro_IG_5-nucl"/>
</dbReference>
<dbReference type="Ensembl" id="ENSFHET00000030789.1">
    <property type="protein sequence ID" value="ENSFHEP00000021110.1"/>
    <property type="gene ID" value="ENSFHEG00000023123.1"/>
</dbReference>
<evidence type="ECO:0000256" key="4">
    <source>
        <dbReference type="ARBA" id="ARBA00022842"/>
    </source>
</evidence>
<reference evidence="8" key="2">
    <citation type="submission" date="2025-09" db="UniProtKB">
        <authorList>
            <consortium name="Ensembl"/>
        </authorList>
    </citation>
    <scope>IDENTIFICATION</scope>
</reference>
<dbReference type="InterPro" id="IPR016695">
    <property type="entry name" value="Pur_nucleotidase"/>
</dbReference>
<dbReference type="CDD" id="cd07522">
    <property type="entry name" value="HAD_cN-II"/>
    <property type="match status" value="1"/>
</dbReference>
<dbReference type="Pfam" id="PF05761">
    <property type="entry name" value="5_nucleotid"/>
    <property type="match status" value="2"/>
</dbReference>
<dbReference type="Gene3D" id="3.40.50.1000">
    <property type="entry name" value="HAD superfamily/HAD-like"/>
    <property type="match status" value="2"/>
</dbReference>
<proteinExistence type="inferred from homology"/>
<evidence type="ECO:0000256" key="1">
    <source>
        <dbReference type="ARBA" id="ARBA00009589"/>
    </source>
</evidence>
<keyword evidence="2 6" id="KW-0479">Metal-binding</keyword>
<feature type="region of interest" description="Disordered" evidence="7">
    <location>
        <begin position="521"/>
        <end position="543"/>
    </location>
</feature>
<comment type="similarity">
    <text evidence="1">Belongs to the 5'(3')-deoxyribonucleotidase family.</text>
</comment>
<feature type="active site" description="Proton donor" evidence="5">
    <location>
        <position position="54"/>
    </location>
</feature>
<feature type="binding site" evidence="6">
    <location>
        <position position="351"/>
    </location>
    <ligand>
        <name>Mg(2+)</name>
        <dbReference type="ChEBI" id="CHEBI:18420"/>
    </ligand>
</feature>
<feature type="active site" description="Nucleophile" evidence="5">
    <location>
        <position position="52"/>
    </location>
</feature>
<name>A0A3Q2TVX9_FUNHE</name>
<dbReference type="InterPro" id="IPR036412">
    <property type="entry name" value="HAD-like_sf"/>
</dbReference>
<keyword evidence="4 6" id="KW-0460">Magnesium</keyword>
<dbReference type="FunFam" id="3.40.50.1000:FF:000021">
    <property type="entry name" value="NT5C2 isoform 1"/>
    <property type="match status" value="1"/>
</dbReference>
<dbReference type="STRING" id="8078.ENSFHEP00000021110"/>
<accession>A0A3Q2TVX9</accession>
<comment type="cofactor">
    <cofactor evidence="6">
        <name>Mg(2+)</name>
        <dbReference type="ChEBI" id="CHEBI:18420"/>
    </cofactor>
    <text evidence="6">Binds 1 Mg(2+) ion per subunit.</text>
</comment>
<dbReference type="GO" id="GO:0046037">
    <property type="term" value="P:GMP metabolic process"/>
    <property type="evidence" value="ECO:0007669"/>
    <property type="project" value="UniProtKB-ARBA"/>
</dbReference>
<dbReference type="PIRSF" id="PIRSF017434">
    <property type="entry name" value="Purine_5'-nucleotidase"/>
    <property type="match status" value="1"/>
</dbReference>
<dbReference type="InterPro" id="IPR023214">
    <property type="entry name" value="HAD_sf"/>
</dbReference>
<dbReference type="AlphaFoldDB" id="A0A3Q2TVX9"/>
<dbReference type="GeneTree" id="ENSGT00940000163289"/>
<feature type="binding site" evidence="6">
    <location>
        <position position="54"/>
    </location>
    <ligand>
        <name>GMP</name>
        <dbReference type="ChEBI" id="CHEBI:58115"/>
    </ligand>
</feature>
<keyword evidence="3" id="KW-0378">Hydrolase</keyword>
<dbReference type="GO" id="GO:0008253">
    <property type="term" value="F:5'-nucleotidase activity"/>
    <property type="evidence" value="ECO:0007669"/>
    <property type="project" value="UniProtKB-EC"/>
</dbReference>
<dbReference type="GO" id="GO:0005524">
    <property type="term" value="F:ATP binding"/>
    <property type="evidence" value="ECO:0007669"/>
    <property type="project" value="UniProtKB-KW"/>
</dbReference>
<organism evidence="8 9">
    <name type="scientific">Fundulus heteroclitus</name>
    <name type="common">Killifish</name>
    <name type="synonym">Mummichog</name>
    <dbReference type="NCBI Taxonomy" id="8078"/>
    <lineage>
        <taxon>Eukaryota</taxon>
        <taxon>Metazoa</taxon>
        <taxon>Chordata</taxon>
        <taxon>Craniata</taxon>
        <taxon>Vertebrata</taxon>
        <taxon>Euteleostomi</taxon>
        <taxon>Actinopterygii</taxon>
        <taxon>Neopterygii</taxon>
        <taxon>Teleostei</taxon>
        <taxon>Neoteleostei</taxon>
        <taxon>Acanthomorphata</taxon>
        <taxon>Ovalentaria</taxon>
        <taxon>Atherinomorphae</taxon>
        <taxon>Cyprinodontiformes</taxon>
        <taxon>Fundulidae</taxon>
        <taxon>Fundulus</taxon>
    </lineage>
</organism>
<reference evidence="8" key="1">
    <citation type="submission" date="2025-08" db="UniProtKB">
        <authorList>
            <consortium name="Ensembl"/>
        </authorList>
    </citation>
    <scope>IDENTIFICATION</scope>
</reference>
<feature type="binding site" evidence="6">
    <location>
        <position position="52"/>
    </location>
    <ligand>
        <name>Mg(2+)</name>
        <dbReference type="ChEBI" id="CHEBI:18420"/>
    </ligand>
</feature>
<protein>
    <submittedName>
        <fullName evidence="8">5'-nucleotidase, cytosolic IIb</fullName>
    </submittedName>
</protein>
<dbReference type="GO" id="GO:0005829">
    <property type="term" value="C:cytosol"/>
    <property type="evidence" value="ECO:0007669"/>
    <property type="project" value="UniProtKB-SubCell"/>
</dbReference>
<evidence type="ECO:0000313" key="9">
    <source>
        <dbReference type="Proteomes" id="UP000265000"/>
    </source>
</evidence>
<dbReference type="SUPFAM" id="SSF56784">
    <property type="entry name" value="HAD-like"/>
    <property type="match status" value="1"/>
</dbReference>